<keyword evidence="1" id="KW-0808">Transferase</keyword>
<reference evidence="2" key="1">
    <citation type="submission" date="2019-08" db="EMBL/GenBank/DDBJ databases">
        <title>Limnoglobus roseus gen. nov., sp. nov., a novel freshwater planctomycete with a giant genome from the family Gemmataceae.</title>
        <authorList>
            <person name="Kulichevskaya I.S."/>
            <person name="Naumoff D.G."/>
            <person name="Miroshnikov K."/>
            <person name="Ivanova A."/>
            <person name="Philippov D.A."/>
            <person name="Hakobyan A."/>
            <person name="Rijpstra I.C."/>
            <person name="Sinninghe Damste J.S."/>
            <person name="Liesack W."/>
            <person name="Dedysh S.N."/>
        </authorList>
    </citation>
    <scope>NUCLEOTIDE SEQUENCE [LARGE SCALE GENOMIC DNA]</scope>
    <source>
        <strain evidence="2">PX52</strain>
    </source>
</reference>
<dbReference type="RefSeq" id="WP_168219387.1">
    <property type="nucleotide sequence ID" value="NZ_CP042425.1"/>
</dbReference>
<dbReference type="AlphaFoldDB" id="A0A5C1AN46"/>
<evidence type="ECO:0000313" key="2">
    <source>
        <dbReference type="Proteomes" id="UP000324974"/>
    </source>
</evidence>
<dbReference type="InterPro" id="IPR029063">
    <property type="entry name" value="SAM-dependent_MTases_sf"/>
</dbReference>
<organism evidence="1 2">
    <name type="scientific">Limnoglobus roseus</name>
    <dbReference type="NCBI Taxonomy" id="2598579"/>
    <lineage>
        <taxon>Bacteria</taxon>
        <taxon>Pseudomonadati</taxon>
        <taxon>Planctomycetota</taxon>
        <taxon>Planctomycetia</taxon>
        <taxon>Gemmatales</taxon>
        <taxon>Gemmataceae</taxon>
        <taxon>Limnoglobus</taxon>
    </lineage>
</organism>
<proteinExistence type="predicted"/>
<dbReference type="CDD" id="cd02440">
    <property type="entry name" value="AdoMet_MTases"/>
    <property type="match status" value="1"/>
</dbReference>
<dbReference type="Proteomes" id="UP000324974">
    <property type="component" value="Chromosome"/>
</dbReference>
<name>A0A5C1AN46_9BACT</name>
<dbReference type="GO" id="GO:0008168">
    <property type="term" value="F:methyltransferase activity"/>
    <property type="evidence" value="ECO:0007669"/>
    <property type="project" value="UniProtKB-KW"/>
</dbReference>
<dbReference type="EMBL" id="CP042425">
    <property type="protein sequence ID" value="QEL19995.1"/>
    <property type="molecule type" value="Genomic_DNA"/>
</dbReference>
<sequence>MPKPPLIGLYVVTCPGRETVLSQTLASIRESDWPGDPVVLTQPADWPVGWDSTSRMYRTVLQRAWDDRAWWAVVLEDDVFVNRHLWQNLTNWHPMTTGQLHWGSLFIPDTIQDPWQRECPELHYRLARPSLVYGPGHLWQKFRLCGSQAYVFSRGGLGVFLQHWDAQSGGQDARVLNIVHQEGWPLWYSFPCLVEHNQLISAFGTPPIYAPDFAPGLQFSPPAVGAYRHPEGVPGWLSYREGRLLWELARGRRVLELGRRHGRSTVALAQSAKSLLSIDPLKSRSAREWLARFELTGAVDFREGSFRYNLPASGKFDLIFLDGEHDAKSVRRDLRLAHAALKPKGLLAVHDYPDPNWPDVRRGVDAAAREHGWRRVAQADYLGVFQT</sequence>
<gene>
    <name evidence="1" type="ORF">PX52LOC_07079</name>
</gene>
<dbReference type="PANTHER" id="PTHR43167">
    <property type="entry name" value="PUTATIVE (AFU_ORTHOLOGUE AFUA_6G01830)-RELATED"/>
    <property type="match status" value="1"/>
</dbReference>
<dbReference type="Pfam" id="PF13578">
    <property type="entry name" value="Methyltransf_24"/>
    <property type="match status" value="1"/>
</dbReference>
<dbReference type="SUPFAM" id="SSF53335">
    <property type="entry name" value="S-adenosyl-L-methionine-dependent methyltransferases"/>
    <property type="match status" value="1"/>
</dbReference>
<accession>A0A5C1AN46</accession>
<evidence type="ECO:0000313" key="1">
    <source>
        <dbReference type="EMBL" id="QEL19995.1"/>
    </source>
</evidence>
<keyword evidence="1" id="KW-0489">Methyltransferase</keyword>
<dbReference type="KEGG" id="lrs:PX52LOC_07079"/>
<keyword evidence="2" id="KW-1185">Reference proteome</keyword>
<dbReference type="Gene3D" id="3.40.50.150">
    <property type="entry name" value="Vaccinia Virus protein VP39"/>
    <property type="match status" value="1"/>
</dbReference>
<dbReference type="PANTHER" id="PTHR43167:SF1">
    <property type="entry name" value="PUTATIVE (AFU_ORTHOLOGUE AFUA_6G01830)-RELATED"/>
    <property type="match status" value="1"/>
</dbReference>
<dbReference type="GO" id="GO:0032259">
    <property type="term" value="P:methylation"/>
    <property type="evidence" value="ECO:0007669"/>
    <property type="project" value="UniProtKB-KW"/>
</dbReference>
<protein>
    <submittedName>
        <fullName evidence="1">Class I SAM-dependent methyltransferase</fullName>
    </submittedName>
</protein>